<protein>
    <submittedName>
        <fullName evidence="2">Uncharacterized protein</fullName>
    </submittedName>
</protein>
<keyword evidence="1" id="KW-0472">Membrane</keyword>
<dbReference type="AlphaFoldDB" id="A0AAW1MZI9"/>
<dbReference type="Gene3D" id="1.10.287.70">
    <property type="match status" value="1"/>
</dbReference>
<feature type="transmembrane region" description="Helical" evidence="1">
    <location>
        <begin position="12"/>
        <end position="37"/>
    </location>
</feature>
<keyword evidence="3" id="KW-1185">Reference proteome</keyword>
<evidence type="ECO:0000313" key="2">
    <source>
        <dbReference type="EMBL" id="KAK9753181.1"/>
    </source>
</evidence>
<evidence type="ECO:0000313" key="3">
    <source>
        <dbReference type="Proteomes" id="UP001458880"/>
    </source>
</evidence>
<accession>A0AAW1MZI9</accession>
<reference evidence="2 3" key="1">
    <citation type="journal article" date="2024" name="BMC Genomics">
        <title>De novo assembly and annotation of Popillia japonica's genome with initial clues to its potential as an invasive pest.</title>
        <authorList>
            <person name="Cucini C."/>
            <person name="Boschi S."/>
            <person name="Funari R."/>
            <person name="Cardaioli E."/>
            <person name="Iannotti N."/>
            <person name="Marturano G."/>
            <person name="Paoli F."/>
            <person name="Bruttini M."/>
            <person name="Carapelli A."/>
            <person name="Frati F."/>
            <person name="Nardi F."/>
        </authorList>
    </citation>
    <scope>NUCLEOTIDE SEQUENCE [LARGE SCALE GENOMIC DNA]</scope>
    <source>
        <strain evidence="2">DMR45628</strain>
    </source>
</reference>
<comment type="caution">
    <text evidence="2">The sequence shown here is derived from an EMBL/GenBank/DDBJ whole genome shotgun (WGS) entry which is preliminary data.</text>
</comment>
<proteinExistence type="predicted"/>
<keyword evidence="1" id="KW-0812">Transmembrane</keyword>
<dbReference type="EMBL" id="JASPKY010000015">
    <property type="protein sequence ID" value="KAK9753181.1"/>
    <property type="molecule type" value="Genomic_DNA"/>
</dbReference>
<gene>
    <name evidence="2" type="ORF">QE152_g3726</name>
</gene>
<name>A0AAW1MZI9_POPJA</name>
<dbReference type="Proteomes" id="UP001458880">
    <property type="component" value="Unassembled WGS sequence"/>
</dbReference>
<organism evidence="2 3">
    <name type="scientific">Popillia japonica</name>
    <name type="common">Japanese beetle</name>
    <dbReference type="NCBI Taxonomy" id="7064"/>
    <lineage>
        <taxon>Eukaryota</taxon>
        <taxon>Metazoa</taxon>
        <taxon>Ecdysozoa</taxon>
        <taxon>Arthropoda</taxon>
        <taxon>Hexapoda</taxon>
        <taxon>Insecta</taxon>
        <taxon>Pterygota</taxon>
        <taxon>Neoptera</taxon>
        <taxon>Endopterygota</taxon>
        <taxon>Coleoptera</taxon>
        <taxon>Polyphaga</taxon>
        <taxon>Scarabaeiformia</taxon>
        <taxon>Scarabaeidae</taxon>
        <taxon>Rutelinae</taxon>
        <taxon>Popillia</taxon>
    </lineage>
</organism>
<evidence type="ECO:0000256" key="1">
    <source>
        <dbReference type="SAM" id="Phobius"/>
    </source>
</evidence>
<keyword evidence="1" id="KW-1133">Transmembrane helix</keyword>
<sequence>MEEDEDKRCRPIGMFLCGRTGLFLLVIGYAFLGALIFKTLEGGNVDNVPVHIQRSREDCLRELWLITVNGITFWC</sequence>